<protein>
    <submittedName>
        <fullName evidence="1">Uncharacterized protein</fullName>
    </submittedName>
</protein>
<sequence length="146" mass="15815">MKPILISGITLAMVGTLTYSLLQWRDVQNHTQELRCGEAREALKGVEVRARALAAGLTVDAYARAEEEDVAKLVGALDAAKSNVEIDSVMESHATAIGAEDAAIDAEVDSRGNQAFLEQTLRKQRIPVDVKQELERAAKAVRLICS</sequence>
<gene>
    <name evidence="1" type="ORF">IMW75_09275</name>
</gene>
<keyword evidence="2" id="KW-1185">Reference proteome</keyword>
<accession>A0ABS3AF58</accession>
<reference evidence="1 2" key="1">
    <citation type="journal article" date="2021" name="Int. J. Syst. Evol. Microbiol.">
        <title>Pseudomonas piscium sp. nov., Pseudomonas pisciculturae sp. nov., Pseudomonas mucoides sp. nov. and Pseudomonas neuropathica sp. nov. isolated from rainbow trout.</title>
        <authorList>
            <person name="Duman M."/>
            <person name="Mulet M."/>
            <person name="Altun S."/>
            <person name="Saticioglu I.B."/>
            <person name="Gomila M."/>
            <person name="Lalucat J."/>
            <person name="Garcia-Valdes E."/>
        </authorList>
    </citation>
    <scope>NUCLEOTIDE SEQUENCE [LARGE SCALE GENOMIC DNA]</scope>
    <source>
        <strain evidence="1 2">LMG 28632</strain>
    </source>
</reference>
<dbReference type="Proteomes" id="UP000772591">
    <property type="component" value="Unassembled WGS sequence"/>
</dbReference>
<evidence type="ECO:0000313" key="2">
    <source>
        <dbReference type="Proteomes" id="UP000772591"/>
    </source>
</evidence>
<organism evidence="1 2">
    <name type="scientific">Pseudomonas gregormendelii</name>
    <dbReference type="NCBI Taxonomy" id="1628277"/>
    <lineage>
        <taxon>Bacteria</taxon>
        <taxon>Pseudomonadati</taxon>
        <taxon>Pseudomonadota</taxon>
        <taxon>Gammaproteobacteria</taxon>
        <taxon>Pseudomonadales</taxon>
        <taxon>Pseudomonadaceae</taxon>
        <taxon>Pseudomonas</taxon>
    </lineage>
</organism>
<evidence type="ECO:0000313" key="1">
    <source>
        <dbReference type="EMBL" id="MBN3965471.1"/>
    </source>
</evidence>
<dbReference type="EMBL" id="JADEVO010000009">
    <property type="protein sequence ID" value="MBN3965471.1"/>
    <property type="molecule type" value="Genomic_DNA"/>
</dbReference>
<name>A0ABS3AF58_9PSED</name>
<proteinExistence type="predicted"/>
<comment type="caution">
    <text evidence="1">The sequence shown here is derived from an EMBL/GenBank/DDBJ whole genome shotgun (WGS) entry which is preliminary data.</text>
</comment>
<dbReference type="RefSeq" id="WP_205892434.1">
    <property type="nucleotide sequence ID" value="NZ_JADEVO010000009.1"/>
</dbReference>